<dbReference type="PRINTS" id="PR00385">
    <property type="entry name" value="P450"/>
</dbReference>
<sequence>MAERQIDVVEKTGAKMLHILLGPFHPIIWLCHPDSAKELMKSTEPKPVFKPPGGYYFYKEWLGMGLLLSHGKKWERNRRLLTPAFHFDILKPYVNIYNKVADTLLENIKQNMDSKNEVEIYNLVSMATLDTMLRCAFSYTSDVQTNRNPLVHSDFIFYRTISGRRVRKEYDYVHHFAEELISLRRKSLEENSEQLKKRQLDFLDILITARDEDGTGLSDEEIRAEVDTFMFAGHDTTASSISWALYYLAKYPEEQQKVYEEVRTLTDGKEIFTWENIAEGKQMRLFLKESMRHASPAPMFSRLLTKPYVCEGVEIPAGTEIIVLTHLFHIQPDIWSDYKEFRPERFLDDESKKRDPYAYVPFSAGPRYKLSLVPGFEYVKEHLAVTRAKNGIKLHVEERT</sequence>
<dbReference type="PANTHER" id="PTHR24291:SF201">
    <property type="entry name" value="CYTOCHROME P450, FAMILY 4, SUBFAMILY B, POLYPEPTIDE 7"/>
    <property type="match status" value="1"/>
</dbReference>
<dbReference type="GO" id="GO:0016705">
    <property type="term" value="F:oxidoreductase activity, acting on paired donors, with incorporation or reduction of molecular oxygen"/>
    <property type="evidence" value="ECO:0007669"/>
    <property type="project" value="InterPro"/>
</dbReference>
<dbReference type="PANTHER" id="PTHR24291">
    <property type="entry name" value="CYTOCHROME P450 FAMILY 4"/>
    <property type="match status" value="1"/>
</dbReference>
<comment type="caution">
    <text evidence="2">The sequence shown here is derived from an EMBL/GenBank/DDBJ whole genome shotgun (WGS) entry which is preliminary data.</text>
</comment>
<dbReference type="Pfam" id="PF00067">
    <property type="entry name" value="p450"/>
    <property type="match status" value="1"/>
</dbReference>
<dbReference type="GO" id="GO:0004497">
    <property type="term" value="F:monooxygenase activity"/>
    <property type="evidence" value="ECO:0007669"/>
    <property type="project" value="InterPro"/>
</dbReference>
<dbReference type="GO" id="GO:0005506">
    <property type="term" value="F:iron ion binding"/>
    <property type="evidence" value="ECO:0007669"/>
    <property type="project" value="InterPro"/>
</dbReference>
<dbReference type="SUPFAM" id="SSF48264">
    <property type="entry name" value="Cytochrome P450"/>
    <property type="match status" value="1"/>
</dbReference>
<dbReference type="InterPro" id="IPR050196">
    <property type="entry name" value="Cytochrome_P450_Monoox"/>
</dbReference>
<dbReference type="AlphaFoldDB" id="A0AA88XFS9"/>
<evidence type="ECO:0000313" key="3">
    <source>
        <dbReference type="Proteomes" id="UP001186944"/>
    </source>
</evidence>
<dbReference type="InterPro" id="IPR036396">
    <property type="entry name" value="Cyt_P450_sf"/>
</dbReference>
<dbReference type="GO" id="GO:0020037">
    <property type="term" value="F:heme binding"/>
    <property type="evidence" value="ECO:0007669"/>
    <property type="project" value="InterPro"/>
</dbReference>
<proteinExistence type="inferred from homology"/>
<evidence type="ECO:0000256" key="1">
    <source>
        <dbReference type="ARBA" id="ARBA00010617"/>
    </source>
</evidence>
<dbReference type="Gene3D" id="1.10.630.10">
    <property type="entry name" value="Cytochrome P450"/>
    <property type="match status" value="1"/>
</dbReference>
<dbReference type="InterPro" id="IPR001128">
    <property type="entry name" value="Cyt_P450"/>
</dbReference>
<comment type="similarity">
    <text evidence="1">Belongs to the cytochrome P450 family.</text>
</comment>
<dbReference type="PRINTS" id="PR00463">
    <property type="entry name" value="EP450I"/>
</dbReference>
<gene>
    <name evidence="2" type="ORF">FSP39_014614</name>
</gene>
<dbReference type="EMBL" id="VSWD01000013">
    <property type="protein sequence ID" value="KAK3084514.1"/>
    <property type="molecule type" value="Genomic_DNA"/>
</dbReference>
<dbReference type="InterPro" id="IPR002401">
    <property type="entry name" value="Cyt_P450_E_grp-I"/>
</dbReference>
<accession>A0AA88XFS9</accession>
<dbReference type="Proteomes" id="UP001186944">
    <property type="component" value="Unassembled WGS sequence"/>
</dbReference>
<protein>
    <submittedName>
        <fullName evidence="2">Uncharacterized protein</fullName>
    </submittedName>
</protein>
<keyword evidence="3" id="KW-1185">Reference proteome</keyword>
<evidence type="ECO:0000313" key="2">
    <source>
        <dbReference type="EMBL" id="KAK3084514.1"/>
    </source>
</evidence>
<organism evidence="2 3">
    <name type="scientific">Pinctada imbricata</name>
    <name type="common">Atlantic pearl-oyster</name>
    <name type="synonym">Pinctada martensii</name>
    <dbReference type="NCBI Taxonomy" id="66713"/>
    <lineage>
        <taxon>Eukaryota</taxon>
        <taxon>Metazoa</taxon>
        <taxon>Spiralia</taxon>
        <taxon>Lophotrochozoa</taxon>
        <taxon>Mollusca</taxon>
        <taxon>Bivalvia</taxon>
        <taxon>Autobranchia</taxon>
        <taxon>Pteriomorphia</taxon>
        <taxon>Pterioida</taxon>
        <taxon>Pterioidea</taxon>
        <taxon>Pteriidae</taxon>
        <taxon>Pinctada</taxon>
    </lineage>
</organism>
<name>A0AA88XFS9_PINIB</name>
<reference evidence="2" key="1">
    <citation type="submission" date="2019-08" db="EMBL/GenBank/DDBJ databases">
        <title>The improved chromosome-level genome for the pearl oyster Pinctada fucata martensii using PacBio sequencing and Hi-C.</title>
        <authorList>
            <person name="Zheng Z."/>
        </authorList>
    </citation>
    <scope>NUCLEOTIDE SEQUENCE</scope>
    <source>
        <strain evidence="2">ZZ-2019</strain>
        <tissue evidence="2">Adductor muscle</tissue>
    </source>
</reference>